<dbReference type="GO" id="GO:0010089">
    <property type="term" value="P:xylem development"/>
    <property type="evidence" value="ECO:0007669"/>
    <property type="project" value="InterPro"/>
</dbReference>
<dbReference type="Proteomes" id="UP000235145">
    <property type="component" value="Unassembled WGS sequence"/>
</dbReference>
<sequence>MCLENMNFQETSMNDLADEQEESSWTCYFEEFLWQNDEEMIMSCDDETLNSRVPHVASSLAINKIRNDHYQDKKLRFKKRKTIGVMVDDSLEDTASSPVCSPKVAYFDQVKIKNKSKNTKFVDISDQEKVGFCEEGNKRKVNPNMELKKRGLCLVPLSSLANYFS</sequence>
<dbReference type="InterPro" id="IPR039280">
    <property type="entry name" value="VUP"/>
</dbReference>
<accession>A0A9R1VNU0</accession>
<dbReference type="PANTHER" id="PTHR33974">
    <property type="entry name" value="VASCULAR-RELATED UNKNOWN PROTEIN 1-RELATED"/>
    <property type="match status" value="1"/>
</dbReference>
<proteinExistence type="predicted"/>
<dbReference type="EMBL" id="NBSK02000005">
    <property type="protein sequence ID" value="KAJ0207968.1"/>
    <property type="molecule type" value="Genomic_DNA"/>
</dbReference>
<evidence type="ECO:0000313" key="2">
    <source>
        <dbReference type="Proteomes" id="UP000235145"/>
    </source>
</evidence>
<comment type="caution">
    <text evidence="1">The sequence shown here is derived from an EMBL/GenBank/DDBJ whole genome shotgun (WGS) entry which is preliminary data.</text>
</comment>
<name>A0A9R1VNU0_LACSA</name>
<dbReference type="PANTHER" id="PTHR33974:SF25">
    <property type="entry name" value="SMALL PHOSPHATASE-LIKE PROTEIN 2, PUTATIVE-RELATED"/>
    <property type="match status" value="1"/>
</dbReference>
<gene>
    <name evidence="1" type="ORF">LSAT_V11C500230440</name>
</gene>
<reference evidence="1 2" key="1">
    <citation type="journal article" date="2017" name="Nat. Commun.">
        <title>Genome assembly with in vitro proximity ligation data and whole-genome triplication in lettuce.</title>
        <authorList>
            <person name="Reyes-Chin-Wo S."/>
            <person name="Wang Z."/>
            <person name="Yang X."/>
            <person name="Kozik A."/>
            <person name="Arikit S."/>
            <person name="Song C."/>
            <person name="Xia L."/>
            <person name="Froenicke L."/>
            <person name="Lavelle D.O."/>
            <person name="Truco M.J."/>
            <person name="Xia R."/>
            <person name="Zhu S."/>
            <person name="Xu C."/>
            <person name="Xu H."/>
            <person name="Xu X."/>
            <person name="Cox K."/>
            <person name="Korf I."/>
            <person name="Meyers B.C."/>
            <person name="Michelmore R.W."/>
        </authorList>
    </citation>
    <scope>NUCLEOTIDE SEQUENCE [LARGE SCALE GENOMIC DNA]</scope>
    <source>
        <strain evidence="2">cv. Salinas</strain>
        <tissue evidence="1">Seedlings</tissue>
    </source>
</reference>
<evidence type="ECO:0000313" key="1">
    <source>
        <dbReference type="EMBL" id="KAJ0207968.1"/>
    </source>
</evidence>
<protein>
    <submittedName>
        <fullName evidence="1">Uncharacterized protein</fullName>
    </submittedName>
</protein>
<keyword evidence="2" id="KW-1185">Reference proteome</keyword>
<organism evidence="1 2">
    <name type="scientific">Lactuca sativa</name>
    <name type="common">Garden lettuce</name>
    <dbReference type="NCBI Taxonomy" id="4236"/>
    <lineage>
        <taxon>Eukaryota</taxon>
        <taxon>Viridiplantae</taxon>
        <taxon>Streptophyta</taxon>
        <taxon>Embryophyta</taxon>
        <taxon>Tracheophyta</taxon>
        <taxon>Spermatophyta</taxon>
        <taxon>Magnoliopsida</taxon>
        <taxon>eudicotyledons</taxon>
        <taxon>Gunneridae</taxon>
        <taxon>Pentapetalae</taxon>
        <taxon>asterids</taxon>
        <taxon>campanulids</taxon>
        <taxon>Asterales</taxon>
        <taxon>Asteraceae</taxon>
        <taxon>Cichorioideae</taxon>
        <taxon>Cichorieae</taxon>
        <taxon>Lactucinae</taxon>
        <taxon>Lactuca</taxon>
    </lineage>
</organism>
<dbReference type="AlphaFoldDB" id="A0A9R1VNU0"/>